<dbReference type="Gene3D" id="2.50.20.10">
    <property type="entry name" value="Lipoprotein localisation LolA/LolB/LppX"/>
    <property type="match status" value="1"/>
</dbReference>
<reference evidence="2" key="2">
    <citation type="journal article" date="2021" name="Microbiome">
        <title>Successional dynamics and alternative stable states in a saline activated sludge microbial community over 9 years.</title>
        <authorList>
            <person name="Wang Y."/>
            <person name="Ye J."/>
            <person name="Ju F."/>
            <person name="Liu L."/>
            <person name="Boyd J.A."/>
            <person name="Deng Y."/>
            <person name="Parks D.H."/>
            <person name="Jiang X."/>
            <person name="Yin X."/>
            <person name="Woodcroft B.J."/>
            <person name="Tyson G.W."/>
            <person name="Hugenholtz P."/>
            <person name="Polz M.F."/>
            <person name="Zhang T."/>
        </authorList>
    </citation>
    <scope>NUCLEOTIDE SEQUENCE</scope>
    <source>
        <strain evidence="2">HKST-UBA01</strain>
    </source>
</reference>
<dbReference type="Pfam" id="PF17131">
    <property type="entry name" value="LolA_like"/>
    <property type="match status" value="1"/>
</dbReference>
<gene>
    <name evidence="2" type="ORF">KC729_05435</name>
</gene>
<accession>A0A956RP63</accession>
<evidence type="ECO:0000313" key="2">
    <source>
        <dbReference type="EMBL" id="MCA9727107.1"/>
    </source>
</evidence>
<keyword evidence="2" id="KW-0449">Lipoprotein</keyword>
<evidence type="ECO:0000313" key="3">
    <source>
        <dbReference type="Proteomes" id="UP000697710"/>
    </source>
</evidence>
<dbReference type="Proteomes" id="UP000697710">
    <property type="component" value="Unassembled WGS sequence"/>
</dbReference>
<protein>
    <submittedName>
        <fullName evidence="2">Outer membrane lipoprotein-sorting protein</fullName>
    </submittedName>
</protein>
<proteinExistence type="predicted"/>
<evidence type="ECO:0000259" key="1">
    <source>
        <dbReference type="Pfam" id="PF17131"/>
    </source>
</evidence>
<comment type="caution">
    <text evidence="2">The sequence shown here is derived from an EMBL/GenBank/DDBJ whole genome shotgun (WGS) entry which is preliminary data.</text>
</comment>
<organism evidence="2 3">
    <name type="scientific">Eiseniibacteriota bacterium</name>
    <dbReference type="NCBI Taxonomy" id="2212470"/>
    <lineage>
        <taxon>Bacteria</taxon>
        <taxon>Candidatus Eiseniibacteriota</taxon>
    </lineage>
</organism>
<sequence>MEGIPTVVERRMTDEVRGNVTTVVFTEIDYDVGLPEDLFTERYLKSPPREYVE</sequence>
<dbReference type="EMBL" id="JAGQHR010000110">
    <property type="protein sequence ID" value="MCA9727107.1"/>
    <property type="molecule type" value="Genomic_DNA"/>
</dbReference>
<dbReference type="InterPro" id="IPR033399">
    <property type="entry name" value="TP_0789-like"/>
</dbReference>
<reference evidence="2" key="1">
    <citation type="submission" date="2020-04" db="EMBL/GenBank/DDBJ databases">
        <authorList>
            <person name="Zhang T."/>
        </authorList>
    </citation>
    <scope>NUCLEOTIDE SEQUENCE</scope>
    <source>
        <strain evidence="2">HKST-UBA01</strain>
    </source>
</reference>
<name>A0A956RP63_UNCEI</name>
<dbReference type="AlphaFoldDB" id="A0A956RP63"/>
<feature type="domain" description="Uncharacterized protein TP-0789" evidence="1">
    <location>
        <begin position="2"/>
        <end position="45"/>
    </location>
</feature>